<sequence length="139" mass="15717">MEVGTAITLVNGLIYKPGWTFTATDHTSRFEGTIKVRVEYPARNSNRDQAADGYPEEITTYAEFPLLVGDCPDDLRLYQRILAAIAQIEIHEAREFLRVPPTSWAPFHPHRIDGMKNWNTYGDTDPMVGLYGDLQFGIA</sequence>
<keyword evidence="2" id="KW-1185">Reference proteome</keyword>
<evidence type="ECO:0000313" key="2">
    <source>
        <dbReference type="Proteomes" id="UP001220022"/>
    </source>
</evidence>
<accession>A0ABT5Z3U3</accession>
<protein>
    <submittedName>
        <fullName evidence="1">Uncharacterized protein</fullName>
    </submittedName>
</protein>
<dbReference type="RefSeq" id="WP_275817321.1">
    <property type="nucleotide sequence ID" value="NZ_BAAANM010000007.1"/>
</dbReference>
<gene>
    <name evidence="1" type="ORF">P2L57_22400</name>
</gene>
<name>A0ABT5Z3U3_9ACTN</name>
<dbReference type="EMBL" id="JARHTQ010000015">
    <property type="protein sequence ID" value="MDF2258369.1"/>
    <property type="molecule type" value="Genomic_DNA"/>
</dbReference>
<dbReference type="Proteomes" id="UP001220022">
    <property type="component" value="Unassembled WGS sequence"/>
</dbReference>
<evidence type="ECO:0000313" key="1">
    <source>
        <dbReference type="EMBL" id="MDF2258369.1"/>
    </source>
</evidence>
<organism evidence="1 2">
    <name type="scientific">Streptantibioticus ferralitis</name>
    <dbReference type="NCBI Taxonomy" id="236510"/>
    <lineage>
        <taxon>Bacteria</taxon>
        <taxon>Bacillati</taxon>
        <taxon>Actinomycetota</taxon>
        <taxon>Actinomycetes</taxon>
        <taxon>Kitasatosporales</taxon>
        <taxon>Streptomycetaceae</taxon>
        <taxon>Streptantibioticus</taxon>
    </lineage>
</organism>
<proteinExistence type="predicted"/>
<reference evidence="1 2" key="1">
    <citation type="submission" date="2023-03" db="EMBL/GenBank/DDBJ databases">
        <title>Draft genome sequence of type strain Streptomyces ferralitis JCM 14344.</title>
        <authorList>
            <person name="Klaysubun C."/>
            <person name="Duangmal K."/>
        </authorList>
    </citation>
    <scope>NUCLEOTIDE SEQUENCE [LARGE SCALE GENOMIC DNA]</scope>
    <source>
        <strain evidence="1 2">JCM 14344</strain>
    </source>
</reference>
<comment type="caution">
    <text evidence="1">The sequence shown here is derived from an EMBL/GenBank/DDBJ whole genome shotgun (WGS) entry which is preliminary data.</text>
</comment>